<dbReference type="InterPro" id="IPR025316">
    <property type="entry name" value="DUF4221"/>
</dbReference>
<name>A0A239FWD2_9BACT</name>
<dbReference type="AlphaFoldDB" id="A0A239FWD2"/>
<dbReference type="EMBL" id="FZOK01000014">
    <property type="protein sequence ID" value="SNS61486.1"/>
    <property type="molecule type" value="Genomic_DNA"/>
</dbReference>
<reference evidence="2" key="1">
    <citation type="submission" date="2017-06" db="EMBL/GenBank/DDBJ databases">
        <authorList>
            <person name="Varghese N."/>
            <person name="Submissions S."/>
        </authorList>
    </citation>
    <scope>NUCLEOTIDE SEQUENCE [LARGE SCALE GENOMIC DNA]</scope>
    <source>
        <strain evidence="2">5C</strain>
    </source>
</reference>
<dbReference type="Pfam" id="PF13970">
    <property type="entry name" value="DUF4221"/>
    <property type="match status" value="1"/>
</dbReference>
<accession>A0A239FWD2</accession>
<dbReference type="Proteomes" id="UP000198480">
    <property type="component" value="Unassembled WGS sequence"/>
</dbReference>
<sequence>MIVSLINKFMKSHLPLFAFVFVILISCSEKGANSEKRAYTNDFTEVGQVKLEIDSLSDFNFPEFQVIQEGEKDLLLVMNKVNFSFDFYDLASGERLKRTAIQKDEKYPIPALYGFWYHNADSIFLFRQMLLNSITLINGEGEIVTQYSPQKIDRSSPQAMMKSMVNHYSRSTNPTLYDDGKLYFSDMTLNGFLSSSEAMEEFRPAVLVDLESNEVQVLDHFRMPDYYRGKTWPMDMGNYSRIKQSNQWVYAWAGMDSILVYDENMDLIKSVNAKSEFAKPLKFTSGSNLPKDIQVQERVSQTTYSYIFHDPYREVYYRFVNIGRDMDESDSEDQFPHLKNDFSIIVLDKDFNILTEKRFPGKIHYPYKSFVGEKGLYLSRTNPFYEGLNEDEVVYDVLEFR</sequence>
<proteinExistence type="predicted"/>
<evidence type="ECO:0008006" key="3">
    <source>
        <dbReference type="Google" id="ProtNLM"/>
    </source>
</evidence>
<evidence type="ECO:0000313" key="2">
    <source>
        <dbReference type="Proteomes" id="UP000198480"/>
    </source>
</evidence>
<organism evidence="1 2">
    <name type="scientific">Belliella buryatensis</name>
    <dbReference type="NCBI Taxonomy" id="1500549"/>
    <lineage>
        <taxon>Bacteria</taxon>
        <taxon>Pseudomonadati</taxon>
        <taxon>Bacteroidota</taxon>
        <taxon>Cytophagia</taxon>
        <taxon>Cytophagales</taxon>
        <taxon>Cyclobacteriaceae</taxon>
        <taxon>Belliella</taxon>
    </lineage>
</organism>
<evidence type="ECO:0000313" key="1">
    <source>
        <dbReference type="EMBL" id="SNS61486.1"/>
    </source>
</evidence>
<gene>
    <name evidence="1" type="ORF">SAMN06295967_1149</name>
</gene>
<protein>
    <recommendedName>
        <fullName evidence="3">DUF4221 domain-containing protein</fullName>
    </recommendedName>
</protein>
<keyword evidence="2" id="KW-1185">Reference proteome</keyword>